<organism evidence="1 2">
    <name type="scientific">Photobacterium aphoticum</name>
    <dbReference type="NCBI Taxonomy" id="754436"/>
    <lineage>
        <taxon>Bacteria</taxon>
        <taxon>Pseudomonadati</taxon>
        <taxon>Pseudomonadota</taxon>
        <taxon>Gammaproteobacteria</taxon>
        <taxon>Vibrionales</taxon>
        <taxon>Vibrionaceae</taxon>
        <taxon>Photobacterium</taxon>
    </lineage>
</organism>
<gene>
    <name evidence="1" type="ORF">ABT58_12160</name>
</gene>
<proteinExistence type="predicted"/>
<dbReference type="Proteomes" id="UP000036426">
    <property type="component" value="Unassembled WGS sequence"/>
</dbReference>
<dbReference type="PATRIC" id="fig|754436.4.peg.2581"/>
<name>A0A0J1GLC4_9GAMM</name>
<dbReference type="AlphaFoldDB" id="A0A0J1GLC4"/>
<dbReference type="OrthoDB" id="6215859at2"/>
<reference evidence="1 2" key="1">
    <citation type="submission" date="2015-05" db="EMBL/GenBank/DDBJ databases">
        <title>Photobacterium galathea sp. nov.</title>
        <authorList>
            <person name="Machado H."/>
            <person name="Gram L."/>
        </authorList>
    </citation>
    <scope>NUCLEOTIDE SEQUENCE [LARGE SCALE GENOMIC DNA]</scope>
    <source>
        <strain evidence="1 2">DSM 25995</strain>
    </source>
</reference>
<evidence type="ECO:0000313" key="2">
    <source>
        <dbReference type="Proteomes" id="UP000036426"/>
    </source>
</evidence>
<dbReference type="EMBL" id="LDOV01000022">
    <property type="protein sequence ID" value="KLV00416.1"/>
    <property type="molecule type" value="Genomic_DNA"/>
</dbReference>
<comment type="caution">
    <text evidence="1">The sequence shown here is derived from an EMBL/GenBank/DDBJ whole genome shotgun (WGS) entry which is preliminary data.</text>
</comment>
<dbReference type="RefSeq" id="WP_047874682.1">
    <property type="nucleotide sequence ID" value="NZ_BMYC01000004.1"/>
</dbReference>
<protein>
    <submittedName>
        <fullName evidence="1">Uncharacterized protein</fullName>
    </submittedName>
</protein>
<sequence>MIEKWKSLTKQAQCCFHHQNYRQSITLNRQALENAQQVFTDYFADDPDDAVAMMLVSYLNLIDNYEAINDRLVCENLFDQSFAFFQQCNPPEDCGAHHCVLMRGLNMWQKARYEYLHRIPLS</sequence>
<evidence type="ECO:0000313" key="1">
    <source>
        <dbReference type="EMBL" id="KLV00416.1"/>
    </source>
</evidence>
<keyword evidence="2" id="KW-1185">Reference proteome</keyword>
<accession>A0A0J1GLC4</accession>